<evidence type="ECO:0000256" key="4">
    <source>
        <dbReference type="ARBA" id="ARBA00023125"/>
    </source>
</evidence>
<evidence type="ECO:0000259" key="7">
    <source>
        <dbReference type="PROSITE" id="PS50103"/>
    </source>
</evidence>
<dbReference type="EMBL" id="JAEFBK010000001">
    <property type="protein sequence ID" value="KAG7647940.1"/>
    <property type="molecule type" value="Genomic_DNA"/>
</dbReference>
<protein>
    <submittedName>
        <fullName evidence="8">Zinc finger CCCH-type</fullName>
    </submittedName>
</protein>
<sequence length="321" mass="39650">MADAGDNQQEAERRSDETESRSIKEPKEKEDEDENPQDQIQSKERMRQSSPYPVRPGKKDCQFYLKNGLCRYRSSCRFNHPTQLPQELPVRICKHIMDRNVAEPMYQDWRESESERRFDERTQRTFGDERTQRRYGIEYSGARPEKRSKIVPDFQMRDPRHHDTEWRFERERMERIERQRREAEENLQEQRQRDSIERQRREAEENLQEQRQRDSIERQRREAEENLQEQRQRDSIERQRREAEENLQEQRQRDMPENHNVDDQQNLQEQRRISIEKERTEARLRLEQIRPTVSFPINEFIRAVVLLRELIENWDDKAWKK</sequence>
<name>A0A8T2GKT4_9BRAS</name>
<evidence type="ECO:0000313" key="9">
    <source>
        <dbReference type="Proteomes" id="UP000694240"/>
    </source>
</evidence>
<feature type="compositionally biased region" description="Basic and acidic residues" evidence="6">
    <location>
        <begin position="10"/>
        <end position="29"/>
    </location>
</feature>
<keyword evidence="3 5" id="KW-0862">Zinc</keyword>
<dbReference type="PANTHER" id="PTHR12506">
    <property type="entry name" value="PROTEIN PHOSPHATASE RELATED"/>
    <property type="match status" value="1"/>
</dbReference>
<dbReference type="GO" id="GO:0008270">
    <property type="term" value="F:zinc ion binding"/>
    <property type="evidence" value="ECO:0007669"/>
    <property type="project" value="UniProtKB-KW"/>
</dbReference>
<keyword evidence="2 5" id="KW-0863">Zinc-finger</keyword>
<dbReference type="GO" id="GO:0003677">
    <property type="term" value="F:DNA binding"/>
    <property type="evidence" value="ECO:0007669"/>
    <property type="project" value="UniProtKB-KW"/>
</dbReference>
<evidence type="ECO:0000256" key="2">
    <source>
        <dbReference type="ARBA" id="ARBA00022771"/>
    </source>
</evidence>
<dbReference type="PROSITE" id="PS50103">
    <property type="entry name" value="ZF_C3H1"/>
    <property type="match status" value="1"/>
</dbReference>
<feature type="domain" description="C3H1-type" evidence="7">
    <location>
        <begin position="55"/>
        <end position="83"/>
    </location>
</feature>
<evidence type="ECO:0000256" key="5">
    <source>
        <dbReference type="PROSITE-ProRule" id="PRU00723"/>
    </source>
</evidence>
<evidence type="ECO:0000313" key="8">
    <source>
        <dbReference type="EMBL" id="KAG7647940.1"/>
    </source>
</evidence>
<dbReference type="AlphaFoldDB" id="A0A8T2GKT4"/>
<feature type="region of interest" description="Disordered" evidence="6">
    <location>
        <begin position="181"/>
        <end position="273"/>
    </location>
</feature>
<dbReference type="Pfam" id="PF00642">
    <property type="entry name" value="zf-CCCH"/>
    <property type="match status" value="1"/>
</dbReference>
<accession>A0A8T2GKT4</accession>
<proteinExistence type="predicted"/>
<keyword evidence="4" id="KW-0238">DNA-binding</keyword>
<dbReference type="GO" id="GO:0003729">
    <property type="term" value="F:mRNA binding"/>
    <property type="evidence" value="ECO:0007669"/>
    <property type="project" value="TreeGrafter"/>
</dbReference>
<evidence type="ECO:0000256" key="6">
    <source>
        <dbReference type="SAM" id="MobiDB-lite"/>
    </source>
</evidence>
<feature type="compositionally biased region" description="Basic and acidic residues" evidence="6">
    <location>
        <begin position="181"/>
        <end position="262"/>
    </location>
</feature>
<organism evidence="8 9">
    <name type="scientific">Arabidopsis thaliana x Arabidopsis arenosa</name>
    <dbReference type="NCBI Taxonomy" id="1240361"/>
    <lineage>
        <taxon>Eukaryota</taxon>
        <taxon>Viridiplantae</taxon>
        <taxon>Streptophyta</taxon>
        <taxon>Embryophyta</taxon>
        <taxon>Tracheophyta</taxon>
        <taxon>Spermatophyta</taxon>
        <taxon>Magnoliopsida</taxon>
        <taxon>eudicotyledons</taxon>
        <taxon>Gunneridae</taxon>
        <taxon>Pentapetalae</taxon>
        <taxon>rosids</taxon>
        <taxon>malvids</taxon>
        <taxon>Brassicales</taxon>
        <taxon>Brassicaceae</taxon>
        <taxon>Camelineae</taxon>
        <taxon>Arabidopsis</taxon>
    </lineage>
</organism>
<reference evidence="8 9" key="1">
    <citation type="submission" date="2020-12" db="EMBL/GenBank/DDBJ databases">
        <title>Concerted genomic and epigenomic changes stabilize Arabidopsis allopolyploids.</title>
        <authorList>
            <person name="Chen Z."/>
        </authorList>
    </citation>
    <scope>NUCLEOTIDE SEQUENCE [LARGE SCALE GENOMIC DNA]</scope>
    <source>
        <strain evidence="8">Allo738</strain>
        <tissue evidence="8">Leaf</tissue>
    </source>
</reference>
<feature type="region of interest" description="Disordered" evidence="6">
    <location>
        <begin position="1"/>
        <end position="58"/>
    </location>
</feature>
<dbReference type="InterPro" id="IPR000571">
    <property type="entry name" value="Znf_CCCH"/>
</dbReference>
<evidence type="ECO:0000256" key="3">
    <source>
        <dbReference type="ARBA" id="ARBA00022833"/>
    </source>
</evidence>
<evidence type="ECO:0000256" key="1">
    <source>
        <dbReference type="ARBA" id="ARBA00022723"/>
    </source>
</evidence>
<dbReference type="Proteomes" id="UP000694240">
    <property type="component" value="Chromosome 1"/>
</dbReference>
<keyword evidence="9" id="KW-1185">Reference proteome</keyword>
<dbReference type="PANTHER" id="PTHR12506:SF79">
    <property type="entry name" value="ZINC FINGER C-X8-C-X5-C-X3-H TYPE FAMILY PROTEIN-RELATED"/>
    <property type="match status" value="1"/>
</dbReference>
<gene>
    <name evidence="8" type="ORF">ISN45_At01g029300</name>
</gene>
<dbReference type="InterPro" id="IPR050974">
    <property type="entry name" value="Plant_ZF_CCCH"/>
</dbReference>
<dbReference type="SMART" id="SM00356">
    <property type="entry name" value="ZnF_C3H1"/>
    <property type="match status" value="1"/>
</dbReference>
<feature type="zinc finger region" description="C3H1-type" evidence="5">
    <location>
        <begin position="55"/>
        <end position="83"/>
    </location>
</feature>
<keyword evidence="1 5" id="KW-0479">Metal-binding</keyword>
<comment type="caution">
    <text evidence="8">The sequence shown here is derived from an EMBL/GenBank/DDBJ whole genome shotgun (WGS) entry which is preliminary data.</text>
</comment>